<evidence type="ECO:0000256" key="1">
    <source>
        <dbReference type="SAM" id="Phobius"/>
    </source>
</evidence>
<feature type="transmembrane region" description="Helical" evidence="1">
    <location>
        <begin position="12"/>
        <end position="30"/>
    </location>
</feature>
<sequence>MCSLFVVQPYSMPIYLLWSCIMCLFYFIFCKPSLCDLQIRHAPFFAHVSSCVRNGWCIRSFLCRLLTDYCKRCLLLLNTSYTCSQYCIFYASRAGSLSHLTLCTTYIIARFYACISAF</sequence>
<dbReference type="AlphaFoldDB" id="A0A6G5A2M7"/>
<evidence type="ECO:0000313" key="2">
    <source>
        <dbReference type="EMBL" id="NIE44410.1"/>
    </source>
</evidence>
<dbReference type="EMBL" id="GIKN01002137">
    <property type="protein sequence ID" value="NIE44410.1"/>
    <property type="molecule type" value="Transcribed_RNA"/>
</dbReference>
<reference evidence="2" key="1">
    <citation type="submission" date="2020-03" db="EMBL/GenBank/DDBJ databases">
        <title>A transcriptome and proteome of the tick Rhipicephalus microplus shaped by the genetic composition of its hosts and developmental stage.</title>
        <authorList>
            <person name="Garcia G.R."/>
            <person name="Ribeiro J.M.C."/>
            <person name="Maruyama S.R."/>
            <person name="Gardinasse L.G."/>
            <person name="Nelson K."/>
            <person name="Ferreira B.R."/>
            <person name="Andrade T.G."/>
            <person name="Santos I.K.F.M."/>
        </authorList>
    </citation>
    <scope>NUCLEOTIDE SEQUENCE</scope>
    <source>
        <strain evidence="2">NSGR</strain>
        <tissue evidence="2">Salivary glands</tissue>
    </source>
</reference>
<keyword evidence="1" id="KW-0472">Membrane</keyword>
<organism evidence="2">
    <name type="scientific">Rhipicephalus microplus</name>
    <name type="common">Cattle tick</name>
    <name type="synonym">Boophilus microplus</name>
    <dbReference type="NCBI Taxonomy" id="6941"/>
    <lineage>
        <taxon>Eukaryota</taxon>
        <taxon>Metazoa</taxon>
        <taxon>Ecdysozoa</taxon>
        <taxon>Arthropoda</taxon>
        <taxon>Chelicerata</taxon>
        <taxon>Arachnida</taxon>
        <taxon>Acari</taxon>
        <taxon>Parasitiformes</taxon>
        <taxon>Ixodida</taxon>
        <taxon>Ixodoidea</taxon>
        <taxon>Ixodidae</taxon>
        <taxon>Rhipicephalinae</taxon>
        <taxon>Rhipicephalus</taxon>
        <taxon>Boophilus</taxon>
    </lineage>
</organism>
<accession>A0A6G5A2M7</accession>
<proteinExistence type="predicted"/>
<protein>
    <submittedName>
        <fullName evidence="2">Uncharacterized protein</fullName>
    </submittedName>
</protein>
<keyword evidence="1" id="KW-1133">Transmembrane helix</keyword>
<name>A0A6G5A2M7_RHIMP</name>
<keyword evidence="1" id="KW-0812">Transmembrane</keyword>